<dbReference type="RefSeq" id="WP_425563326.1">
    <property type="nucleotide sequence ID" value="NZ_BAABGP010000005.1"/>
</dbReference>
<accession>A0ABP8P6H7</accession>
<organism evidence="2 3">
    <name type="scientific">Microbacterium panaciterrae</name>
    <dbReference type="NCBI Taxonomy" id="985759"/>
    <lineage>
        <taxon>Bacteria</taxon>
        <taxon>Bacillati</taxon>
        <taxon>Actinomycetota</taxon>
        <taxon>Actinomycetes</taxon>
        <taxon>Micrococcales</taxon>
        <taxon>Microbacteriaceae</taxon>
        <taxon>Microbacterium</taxon>
    </lineage>
</organism>
<dbReference type="SUPFAM" id="SSF46955">
    <property type="entry name" value="Putative DNA-binding domain"/>
    <property type="match status" value="1"/>
</dbReference>
<dbReference type="Pfam" id="PF12728">
    <property type="entry name" value="HTH_17"/>
    <property type="match status" value="1"/>
</dbReference>
<dbReference type="InterPro" id="IPR009061">
    <property type="entry name" value="DNA-bd_dom_put_sf"/>
</dbReference>
<protein>
    <recommendedName>
        <fullName evidence="1">Helix-turn-helix domain-containing protein</fullName>
    </recommendedName>
</protein>
<proteinExistence type="predicted"/>
<evidence type="ECO:0000313" key="3">
    <source>
        <dbReference type="Proteomes" id="UP001500731"/>
    </source>
</evidence>
<evidence type="ECO:0000313" key="2">
    <source>
        <dbReference type="EMBL" id="GAA4481153.1"/>
    </source>
</evidence>
<feature type="domain" description="Helix-turn-helix" evidence="1">
    <location>
        <begin position="27"/>
        <end position="74"/>
    </location>
</feature>
<dbReference type="Proteomes" id="UP001500731">
    <property type="component" value="Unassembled WGS sequence"/>
</dbReference>
<gene>
    <name evidence="2" type="ORF">GCM10023171_09190</name>
</gene>
<name>A0ABP8P6H7_9MICO</name>
<dbReference type="InterPro" id="IPR041657">
    <property type="entry name" value="HTH_17"/>
</dbReference>
<keyword evidence="3" id="KW-1185">Reference proteome</keyword>
<dbReference type="EMBL" id="BAABGP010000005">
    <property type="protein sequence ID" value="GAA4481153.1"/>
    <property type="molecule type" value="Genomic_DNA"/>
</dbReference>
<evidence type="ECO:0000259" key="1">
    <source>
        <dbReference type="Pfam" id="PF12728"/>
    </source>
</evidence>
<reference evidence="3" key="1">
    <citation type="journal article" date="2019" name="Int. J. Syst. Evol. Microbiol.">
        <title>The Global Catalogue of Microorganisms (GCM) 10K type strain sequencing project: providing services to taxonomists for standard genome sequencing and annotation.</title>
        <authorList>
            <consortium name="The Broad Institute Genomics Platform"/>
            <consortium name="The Broad Institute Genome Sequencing Center for Infectious Disease"/>
            <person name="Wu L."/>
            <person name="Ma J."/>
        </authorList>
    </citation>
    <scope>NUCLEOTIDE SEQUENCE [LARGE SCALE GENOMIC DNA]</scope>
    <source>
        <strain evidence="3">JCM 17839</strain>
    </source>
</reference>
<comment type="caution">
    <text evidence="2">The sequence shown here is derived from an EMBL/GenBank/DDBJ whole genome shotgun (WGS) entry which is preliminary data.</text>
</comment>
<sequence>MKIRSIHAQPLSANVTQATAEASEKLWYTEAELASLLRVHPSTISRRVREGTLPVKPLLVGTRRVYPVAEVHRLAGLR</sequence>